<dbReference type="Proteomes" id="UP000198935">
    <property type="component" value="Unassembled WGS sequence"/>
</dbReference>
<evidence type="ECO:0000256" key="3">
    <source>
        <dbReference type="ARBA" id="ARBA00023163"/>
    </source>
</evidence>
<dbReference type="OrthoDB" id="9800374at2"/>
<organism evidence="5 6">
    <name type="scientific">Evansella caseinilytica</name>
    <dbReference type="NCBI Taxonomy" id="1503961"/>
    <lineage>
        <taxon>Bacteria</taxon>
        <taxon>Bacillati</taxon>
        <taxon>Bacillota</taxon>
        <taxon>Bacilli</taxon>
        <taxon>Bacillales</taxon>
        <taxon>Bacillaceae</taxon>
        <taxon>Evansella</taxon>
    </lineage>
</organism>
<dbReference type="PANTHER" id="PTHR38465">
    <property type="entry name" value="HTH-TYPE TRANSCRIPTIONAL REGULATOR MJ1563-RELATED"/>
    <property type="match status" value="1"/>
</dbReference>
<comment type="similarity">
    <text evidence="4">Belongs to the GbsR family.</text>
</comment>
<sequence length="192" mass="22515">MSGKINRYEKDLDKLEQARNRFISEIAKNVHLYDITPSAGRLYGTVFFAEAPMTLDDMSKALGMSKTSMSTGIRSLLDANMVERVWARGIRKDLYKTEDDWYKSFSNVFITRWKNATDLNMGAIRATKELLVRLIEETEHEDIREKARRDLEKLAHAEQYYDWLTEVISLFETGKIFEIVPKRTNERLEKHQ</sequence>
<dbReference type="EMBL" id="FNPI01000006">
    <property type="protein sequence ID" value="SDZ12671.1"/>
    <property type="molecule type" value="Genomic_DNA"/>
</dbReference>
<evidence type="ECO:0000313" key="6">
    <source>
        <dbReference type="Proteomes" id="UP000198935"/>
    </source>
</evidence>
<dbReference type="STRING" id="1503961.SAMN05421736_106176"/>
<keyword evidence="6" id="KW-1185">Reference proteome</keyword>
<dbReference type="InterPro" id="IPR026282">
    <property type="entry name" value="MJ1563"/>
</dbReference>
<evidence type="ECO:0000313" key="5">
    <source>
        <dbReference type="EMBL" id="SDZ12671.1"/>
    </source>
</evidence>
<keyword evidence="3 4" id="KW-0804">Transcription</keyword>
<reference evidence="6" key="1">
    <citation type="submission" date="2016-10" db="EMBL/GenBank/DDBJ databases">
        <authorList>
            <person name="Varghese N."/>
            <person name="Submissions S."/>
        </authorList>
    </citation>
    <scope>NUCLEOTIDE SEQUENCE [LARGE SCALE GENOMIC DNA]</scope>
    <source>
        <strain evidence="6">SP</strain>
    </source>
</reference>
<dbReference type="InterPro" id="IPR036390">
    <property type="entry name" value="WH_DNA-bd_sf"/>
</dbReference>
<gene>
    <name evidence="5" type="ORF">SAMN05421736_106176</name>
</gene>
<evidence type="ECO:0000256" key="4">
    <source>
        <dbReference type="PIRNR" id="PIRNR006707"/>
    </source>
</evidence>
<evidence type="ECO:0000256" key="2">
    <source>
        <dbReference type="ARBA" id="ARBA00023125"/>
    </source>
</evidence>
<accession>A0A1H3QHR0</accession>
<dbReference type="SUPFAM" id="SSF46785">
    <property type="entry name" value="Winged helix' DNA-binding domain"/>
    <property type="match status" value="1"/>
</dbReference>
<dbReference type="PIRSF" id="PIRSF006707">
    <property type="entry name" value="MJ1563"/>
    <property type="match status" value="1"/>
</dbReference>
<protein>
    <recommendedName>
        <fullName evidence="4">HTH-type transcriptional regulator</fullName>
    </recommendedName>
</protein>
<dbReference type="InterPro" id="IPR052362">
    <property type="entry name" value="HTH-GbsR_regulator"/>
</dbReference>
<dbReference type="AlphaFoldDB" id="A0A1H3QHR0"/>
<proteinExistence type="inferred from homology"/>
<evidence type="ECO:0000256" key="1">
    <source>
        <dbReference type="ARBA" id="ARBA00023015"/>
    </source>
</evidence>
<keyword evidence="1 4" id="KW-0805">Transcription regulation</keyword>
<dbReference type="InterPro" id="IPR036388">
    <property type="entry name" value="WH-like_DNA-bd_sf"/>
</dbReference>
<dbReference type="Gene3D" id="1.10.10.10">
    <property type="entry name" value="Winged helix-like DNA-binding domain superfamily/Winged helix DNA-binding domain"/>
    <property type="match status" value="1"/>
</dbReference>
<dbReference type="GO" id="GO:0003677">
    <property type="term" value="F:DNA binding"/>
    <property type="evidence" value="ECO:0007669"/>
    <property type="project" value="UniProtKB-UniRule"/>
</dbReference>
<name>A0A1H3QHR0_9BACI</name>
<dbReference type="PANTHER" id="PTHR38465:SF1">
    <property type="entry name" value="HTH-TYPE TRANSCRIPTIONAL REGULATOR MJ1563-RELATED"/>
    <property type="match status" value="1"/>
</dbReference>
<keyword evidence="2 4" id="KW-0238">DNA-binding</keyword>